<dbReference type="InterPro" id="IPR029069">
    <property type="entry name" value="HotDog_dom_sf"/>
</dbReference>
<dbReference type="InterPro" id="IPR002539">
    <property type="entry name" value="MaoC-like_dom"/>
</dbReference>
<protein>
    <submittedName>
        <fullName evidence="2">MaoC like domain-containing protein</fullName>
    </submittedName>
</protein>
<dbReference type="SUPFAM" id="SSF54637">
    <property type="entry name" value="Thioesterase/thiol ester dehydrase-isomerase"/>
    <property type="match status" value="1"/>
</dbReference>
<name>A0A1N7J345_9BACI</name>
<gene>
    <name evidence="2" type="ORF">SAMN05421687_103279</name>
</gene>
<dbReference type="Proteomes" id="UP000187608">
    <property type="component" value="Unassembled WGS sequence"/>
</dbReference>
<dbReference type="InterPro" id="IPR050965">
    <property type="entry name" value="UPF0336/Enoyl-CoA_hydratase"/>
</dbReference>
<dbReference type="GO" id="GO:0019171">
    <property type="term" value="F:(3R)-hydroxyacyl-[acyl-carrier-protein] dehydratase activity"/>
    <property type="evidence" value="ECO:0007669"/>
    <property type="project" value="TreeGrafter"/>
</dbReference>
<dbReference type="Gene3D" id="3.10.129.10">
    <property type="entry name" value="Hotdog Thioesterase"/>
    <property type="match status" value="1"/>
</dbReference>
<feature type="domain" description="MaoC-like" evidence="1">
    <location>
        <begin position="4"/>
        <end position="92"/>
    </location>
</feature>
<dbReference type="CDD" id="cd03441">
    <property type="entry name" value="R_hydratase_like"/>
    <property type="match status" value="1"/>
</dbReference>
<proteinExistence type="predicted"/>
<dbReference type="EMBL" id="FTOC01000003">
    <property type="protein sequence ID" value="SIS43724.1"/>
    <property type="molecule type" value="Genomic_DNA"/>
</dbReference>
<dbReference type="AlphaFoldDB" id="A0A1N7J345"/>
<sequence>MCIRTSYKFSITEEAIEQYAALSGDDNPVHLDSKEARKQGFQAPIAHGLLTMGLTMNVISPFLDKGMTIREYEVQFLQPVYRNETVEVMVERDFGDNDILLKITGKKIKGSVTLQH</sequence>
<dbReference type="PANTHER" id="PTHR43437">
    <property type="entry name" value="HYDROXYACYL-THIOESTER DEHYDRATASE TYPE 2, MITOCHONDRIAL-RELATED"/>
    <property type="match status" value="1"/>
</dbReference>
<organism evidence="2 3">
    <name type="scientific">Salimicrobium flavidum</name>
    <dbReference type="NCBI Taxonomy" id="570947"/>
    <lineage>
        <taxon>Bacteria</taxon>
        <taxon>Bacillati</taxon>
        <taxon>Bacillota</taxon>
        <taxon>Bacilli</taxon>
        <taxon>Bacillales</taxon>
        <taxon>Bacillaceae</taxon>
        <taxon>Salimicrobium</taxon>
    </lineage>
</organism>
<reference evidence="3" key="1">
    <citation type="submission" date="2017-01" db="EMBL/GenBank/DDBJ databases">
        <authorList>
            <person name="Varghese N."/>
            <person name="Submissions S."/>
        </authorList>
    </citation>
    <scope>NUCLEOTIDE SEQUENCE [LARGE SCALE GENOMIC DNA]</scope>
    <source>
        <strain evidence="3">DSM 23127</strain>
    </source>
</reference>
<dbReference type="PANTHER" id="PTHR43437:SF3">
    <property type="entry name" value="HYDROXYACYL-THIOESTER DEHYDRATASE TYPE 2, MITOCHONDRIAL"/>
    <property type="match status" value="1"/>
</dbReference>
<evidence type="ECO:0000313" key="2">
    <source>
        <dbReference type="EMBL" id="SIS43724.1"/>
    </source>
</evidence>
<dbReference type="Pfam" id="PF01575">
    <property type="entry name" value="MaoC_dehydratas"/>
    <property type="match status" value="1"/>
</dbReference>
<dbReference type="GO" id="GO:0006633">
    <property type="term" value="P:fatty acid biosynthetic process"/>
    <property type="evidence" value="ECO:0007669"/>
    <property type="project" value="TreeGrafter"/>
</dbReference>
<evidence type="ECO:0000259" key="1">
    <source>
        <dbReference type="Pfam" id="PF01575"/>
    </source>
</evidence>
<accession>A0A1N7J345</accession>
<evidence type="ECO:0000313" key="3">
    <source>
        <dbReference type="Proteomes" id="UP000187608"/>
    </source>
</evidence>
<dbReference type="STRING" id="570947.SAMN05421687_103279"/>
<keyword evidence="3" id="KW-1185">Reference proteome</keyword>